<dbReference type="SUPFAM" id="SSF53098">
    <property type="entry name" value="Ribonuclease H-like"/>
    <property type="match status" value="1"/>
</dbReference>
<accession>A0A9P6GVW1</accession>
<dbReference type="GO" id="GO:0005634">
    <property type="term" value="C:nucleus"/>
    <property type="evidence" value="ECO:0007669"/>
    <property type="project" value="UniProtKB-ARBA"/>
</dbReference>
<evidence type="ECO:0000259" key="1">
    <source>
        <dbReference type="PROSITE" id="PS50994"/>
    </source>
</evidence>
<keyword evidence="3" id="KW-1185">Reference proteome</keyword>
<gene>
    <name evidence="2" type="ORF">NGRA_3126</name>
</gene>
<comment type="caution">
    <text evidence="2">The sequence shown here is derived from an EMBL/GenBank/DDBJ whole genome shotgun (WGS) entry which is preliminary data.</text>
</comment>
<evidence type="ECO:0000313" key="2">
    <source>
        <dbReference type="EMBL" id="KAF9760564.1"/>
    </source>
</evidence>
<dbReference type="EMBL" id="SBJO01000599">
    <property type="protein sequence ID" value="KAF9760564.1"/>
    <property type="molecule type" value="Genomic_DNA"/>
</dbReference>
<feature type="domain" description="Integrase catalytic" evidence="1">
    <location>
        <begin position="1"/>
        <end position="104"/>
    </location>
</feature>
<dbReference type="GO" id="GO:0003676">
    <property type="term" value="F:nucleic acid binding"/>
    <property type="evidence" value="ECO:0007669"/>
    <property type="project" value="InterPro"/>
</dbReference>
<organism evidence="2 3">
    <name type="scientific">Nosema granulosis</name>
    <dbReference type="NCBI Taxonomy" id="83296"/>
    <lineage>
        <taxon>Eukaryota</taxon>
        <taxon>Fungi</taxon>
        <taxon>Fungi incertae sedis</taxon>
        <taxon>Microsporidia</taxon>
        <taxon>Nosematidae</taxon>
        <taxon>Nosema</taxon>
    </lineage>
</organism>
<protein>
    <recommendedName>
        <fullName evidence="1">Integrase catalytic domain-containing protein</fullName>
    </recommendedName>
</protein>
<name>A0A9P6GVW1_9MICR</name>
<reference evidence="2 3" key="1">
    <citation type="journal article" date="2020" name="Genome Biol. Evol.">
        <title>Comparative genomics of strictly vertically transmitted, feminizing microsporidia endosymbionts of amphipod crustaceans.</title>
        <authorList>
            <person name="Cormier A."/>
            <person name="Chebbi M.A."/>
            <person name="Giraud I."/>
            <person name="Wattier R."/>
            <person name="Teixeira M."/>
            <person name="Gilbert C."/>
            <person name="Rigaud T."/>
            <person name="Cordaux R."/>
        </authorList>
    </citation>
    <scope>NUCLEOTIDE SEQUENCE [LARGE SCALE GENOMIC DNA]</scope>
    <source>
        <strain evidence="2 3">Ou3-Ou53</strain>
    </source>
</reference>
<dbReference type="InterPro" id="IPR036397">
    <property type="entry name" value="RNaseH_sf"/>
</dbReference>
<proteinExistence type="predicted"/>
<dbReference type="InterPro" id="IPR001584">
    <property type="entry name" value="Integrase_cat-core"/>
</dbReference>
<dbReference type="OrthoDB" id="413361at2759"/>
<dbReference type="PROSITE" id="PS50994">
    <property type="entry name" value="INTEGRASE"/>
    <property type="match status" value="1"/>
</dbReference>
<dbReference type="Proteomes" id="UP000740883">
    <property type="component" value="Unassembled WGS sequence"/>
</dbReference>
<dbReference type="InterPro" id="IPR012337">
    <property type="entry name" value="RNaseH-like_sf"/>
</dbReference>
<dbReference type="Gene3D" id="3.30.420.10">
    <property type="entry name" value="Ribonuclease H-like superfamily/Ribonuclease H"/>
    <property type="match status" value="1"/>
</dbReference>
<sequence length="104" mass="12209">MWIVPLRDKSAYTVVSSIKTIFMMNGSSFILRTDNDKEFCNINMYEMLHQFEVRHVRVSARCPWIQGQVERPNQPIKWKMGSMLMSLNIPGRWTAVREEATLCI</sequence>
<dbReference type="AlphaFoldDB" id="A0A9P6GVW1"/>
<evidence type="ECO:0000313" key="3">
    <source>
        <dbReference type="Proteomes" id="UP000740883"/>
    </source>
</evidence>
<dbReference type="GO" id="GO:0015074">
    <property type="term" value="P:DNA integration"/>
    <property type="evidence" value="ECO:0007669"/>
    <property type="project" value="InterPro"/>
</dbReference>